<gene>
    <name evidence="9" type="ORF">AAG747_16975</name>
</gene>
<evidence type="ECO:0000256" key="4">
    <source>
        <dbReference type="ARBA" id="ARBA00023136"/>
    </source>
</evidence>
<sequence>MKHILNPMYKCLLATWLCLLASSCGDSFLEIEPQQSADVNNAIVDLPSMEAALNGTYSAMQSNSYYGRSFTLIPDLMADNAFISSQNAGRYLNFDAFVVQQNSGYVSGLWNQIYEVIANTNLMIQAGEKLTFEDEDNQEDANQLIGEAYTIRALAYFDLLRLFGQPYNFTADAGHMGVPVITTSGGEIINPGRDSVKKGYEQVVSDFTKALSLLNKEKNNGKISINAAKGLLARVHLYMENWQSAADLATEVIESGKFSLVSNEAFVESWATDFPAESIFEIVNTLVDNPSTNALSYFYHQKGYGDALATKELYQLYEAGDVRQKLIKVGEREDGEETAYLVYKYPRGSSREDNIRVIGLPEVYLIRAEASAELGNEAQAQEDVQTLIQRALPSAPDVTATGDALKELIQTERRKELAFEGHRLFDLNRRKMDVNIIRTNEVIVAKYPNDRFILPIPLRELDANSNNEGMVQNPGYDN</sequence>
<dbReference type="Pfam" id="PF14322">
    <property type="entry name" value="SusD-like_3"/>
    <property type="match status" value="1"/>
</dbReference>
<keyword evidence="5" id="KW-0998">Cell outer membrane</keyword>
<evidence type="ECO:0000259" key="7">
    <source>
        <dbReference type="Pfam" id="PF07980"/>
    </source>
</evidence>
<evidence type="ECO:0000259" key="8">
    <source>
        <dbReference type="Pfam" id="PF14322"/>
    </source>
</evidence>
<keyword evidence="4" id="KW-0472">Membrane</keyword>
<reference evidence="9 10" key="1">
    <citation type="submission" date="2024-04" db="EMBL/GenBank/DDBJ databases">
        <title>Novel genus in family Flammeovirgaceae.</title>
        <authorList>
            <person name="Nguyen T.H."/>
            <person name="Vuong T.Q."/>
            <person name="Le H."/>
            <person name="Kim S.-G."/>
        </authorList>
    </citation>
    <scope>NUCLEOTIDE SEQUENCE [LARGE SCALE GENOMIC DNA]</scope>
    <source>
        <strain evidence="9 10">JCM 23209</strain>
    </source>
</reference>
<dbReference type="CDD" id="cd08977">
    <property type="entry name" value="SusD"/>
    <property type="match status" value="1"/>
</dbReference>
<keyword evidence="3 6" id="KW-0732">Signal</keyword>
<accession>A0AAW9SCT4</accession>
<keyword evidence="10" id="KW-1185">Reference proteome</keyword>
<dbReference type="GO" id="GO:0009279">
    <property type="term" value="C:cell outer membrane"/>
    <property type="evidence" value="ECO:0007669"/>
    <property type="project" value="UniProtKB-SubCell"/>
</dbReference>
<dbReference type="InterPro" id="IPR012944">
    <property type="entry name" value="SusD_RagB_dom"/>
</dbReference>
<organism evidence="9 10">
    <name type="scientific">Rapidithrix thailandica</name>
    <dbReference type="NCBI Taxonomy" id="413964"/>
    <lineage>
        <taxon>Bacteria</taxon>
        <taxon>Pseudomonadati</taxon>
        <taxon>Bacteroidota</taxon>
        <taxon>Cytophagia</taxon>
        <taxon>Cytophagales</taxon>
        <taxon>Flammeovirgaceae</taxon>
        <taxon>Rapidithrix</taxon>
    </lineage>
</organism>
<dbReference type="RefSeq" id="WP_346822399.1">
    <property type="nucleotide sequence ID" value="NZ_JBDKWZ010000009.1"/>
</dbReference>
<feature type="chain" id="PRO_5043477370" evidence="6">
    <location>
        <begin position="22"/>
        <end position="478"/>
    </location>
</feature>
<feature type="domain" description="RagB/SusD" evidence="7">
    <location>
        <begin position="334"/>
        <end position="476"/>
    </location>
</feature>
<evidence type="ECO:0000313" key="10">
    <source>
        <dbReference type="Proteomes" id="UP001403385"/>
    </source>
</evidence>
<dbReference type="InterPro" id="IPR033985">
    <property type="entry name" value="SusD-like_N"/>
</dbReference>
<comment type="caution">
    <text evidence="9">The sequence shown here is derived from an EMBL/GenBank/DDBJ whole genome shotgun (WGS) entry which is preliminary data.</text>
</comment>
<evidence type="ECO:0000256" key="5">
    <source>
        <dbReference type="ARBA" id="ARBA00023237"/>
    </source>
</evidence>
<comment type="similarity">
    <text evidence="2">Belongs to the SusD family.</text>
</comment>
<comment type="subcellular location">
    <subcellularLocation>
        <location evidence="1">Cell outer membrane</location>
    </subcellularLocation>
</comment>
<protein>
    <submittedName>
        <fullName evidence="9">RagB/SusD family nutrient uptake outer membrane protein</fullName>
    </submittedName>
</protein>
<dbReference type="InterPro" id="IPR011990">
    <property type="entry name" value="TPR-like_helical_dom_sf"/>
</dbReference>
<dbReference type="AlphaFoldDB" id="A0AAW9SCT4"/>
<evidence type="ECO:0000256" key="1">
    <source>
        <dbReference type="ARBA" id="ARBA00004442"/>
    </source>
</evidence>
<dbReference type="EMBL" id="JBDKWZ010000009">
    <property type="protein sequence ID" value="MEN7549620.1"/>
    <property type="molecule type" value="Genomic_DNA"/>
</dbReference>
<evidence type="ECO:0000256" key="3">
    <source>
        <dbReference type="ARBA" id="ARBA00022729"/>
    </source>
</evidence>
<evidence type="ECO:0000313" key="9">
    <source>
        <dbReference type="EMBL" id="MEN7549620.1"/>
    </source>
</evidence>
<dbReference type="Pfam" id="PF07980">
    <property type="entry name" value="SusD_RagB"/>
    <property type="match status" value="1"/>
</dbReference>
<dbReference type="Gene3D" id="1.25.40.390">
    <property type="match status" value="1"/>
</dbReference>
<evidence type="ECO:0000256" key="6">
    <source>
        <dbReference type="SAM" id="SignalP"/>
    </source>
</evidence>
<dbReference type="SUPFAM" id="SSF48452">
    <property type="entry name" value="TPR-like"/>
    <property type="match status" value="1"/>
</dbReference>
<feature type="signal peptide" evidence="6">
    <location>
        <begin position="1"/>
        <end position="21"/>
    </location>
</feature>
<dbReference type="Proteomes" id="UP001403385">
    <property type="component" value="Unassembled WGS sequence"/>
</dbReference>
<dbReference type="PROSITE" id="PS51257">
    <property type="entry name" value="PROKAR_LIPOPROTEIN"/>
    <property type="match status" value="1"/>
</dbReference>
<dbReference type="Gene3D" id="1.25.40.900">
    <property type="match status" value="1"/>
</dbReference>
<evidence type="ECO:0000256" key="2">
    <source>
        <dbReference type="ARBA" id="ARBA00006275"/>
    </source>
</evidence>
<name>A0AAW9SCT4_9BACT</name>
<dbReference type="Gene3D" id="2.20.20.130">
    <property type="match status" value="1"/>
</dbReference>
<feature type="domain" description="SusD-like N-terminal" evidence="8">
    <location>
        <begin position="28"/>
        <end position="237"/>
    </location>
</feature>
<proteinExistence type="inferred from homology"/>